<dbReference type="Proteomes" id="UP000887104">
    <property type="component" value="Unassembled WGS sequence"/>
</dbReference>
<sequence length="225" mass="25876">MMKVLTTAIALFFTTQGFASEWPEIDFPKSSQVEVVADSMRYHGYPMKTWVLKDKQSQMMMANFFKQQWLDSSDRFDARMFNGDYVINSLQDPYLLTARINQTYDGVIAYIGITKNISDSELNKATATRFPKLPQTVVMSDIQSTDIYKQGRTLVMNNSQSLSANYHYYRRHFQQKGWIENSAMLDTLSGKAVLQMSQGTDLIDICFNRKESKTYIVANQVKEGL</sequence>
<proteinExistence type="predicted"/>
<evidence type="ECO:0000313" key="2">
    <source>
        <dbReference type="EMBL" id="GIU45246.1"/>
    </source>
</evidence>
<organism evidence="2 3">
    <name type="scientific">Shewanella sairae</name>
    <dbReference type="NCBI Taxonomy" id="190310"/>
    <lineage>
        <taxon>Bacteria</taxon>
        <taxon>Pseudomonadati</taxon>
        <taxon>Pseudomonadota</taxon>
        <taxon>Gammaproteobacteria</taxon>
        <taxon>Alteromonadales</taxon>
        <taxon>Shewanellaceae</taxon>
        <taxon>Shewanella</taxon>
    </lineage>
</organism>
<name>A0ABQ4PCM6_9GAMM</name>
<dbReference type="RefSeq" id="WP_246616141.1">
    <property type="nucleotide sequence ID" value="NZ_BPEY01000027.1"/>
</dbReference>
<feature type="chain" id="PRO_5045869109" evidence="1">
    <location>
        <begin position="20"/>
        <end position="225"/>
    </location>
</feature>
<accession>A0ABQ4PCM6</accession>
<feature type="signal peptide" evidence="1">
    <location>
        <begin position="1"/>
        <end position="19"/>
    </location>
</feature>
<gene>
    <name evidence="2" type="ORF">TUM4438_18290</name>
</gene>
<keyword evidence="3" id="KW-1185">Reference proteome</keyword>
<keyword evidence="1" id="KW-0732">Signal</keyword>
<evidence type="ECO:0000313" key="3">
    <source>
        <dbReference type="Proteomes" id="UP000887104"/>
    </source>
</evidence>
<protein>
    <submittedName>
        <fullName evidence="2">Uncharacterized protein</fullName>
    </submittedName>
</protein>
<comment type="caution">
    <text evidence="2">The sequence shown here is derived from an EMBL/GenBank/DDBJ whole genome shotgun (WGS) entry which is preliminary data.</text>
</comment>
<evidence type="ECO:0000256" key="1">
    <source>
        <dbReference type="SAM" id="SignalP"/>
    </source>
</evidence>
<reference evidence="2" key="1">
    <citation type="submission" date="2021-05" db="EMBL/GenBank/DDBJ databases">
        <title>Molecular characterization for Shewanella algae harboring chromosomal blaOXA-55-like strains isolated from clinical and environment sample.</title>
        <authorList>
            <person name="Ohama Y."/>
            <person name="Aoki K."/>
            <person name="Harada S."/>
            <person name="Moriya K."/>
            <person name="Ishii Y."/>
            <person name="Tateda K."/>
        </authorList>
    </citation>
    <scope>NUCLEOTIDE SEQUENCE</scope>
    <source>
        <strain evidence="2">JCM 11563</strain>
    </source>
</reference>
<dbReference type="EMBL" id="BPEY01000027">
    <property type="protein sequence ID" value="GIU45246.1"/>
    <property type="molecule type" value="Genomic_DNA"/>
</dbReference>